<accession>A0ABP6RA24</accession>
<dbReference type="Proteomes" id="UP001501736">
    <property type="component" value="Unassembled WGS sequence"/>
</dbReference>
<name>A0ABP6RA24_9MICC</name>
<sequence length="69" mass="7250">MDRRTAFRASTGVGAVALLNGTVGQAAHAAGRSASRRAPEKDPLALVEDGMSTRDVADLLFEGHPEENM</sequence>
<organism evidence="1 2">
    <name type="scientific">Nesterenkonia halobia</name>
    <dbReference type="NCBI Taxonomy" id="37922"/>
    <lineage>
        <taxon>Bacteria</taxon>
        <taxon>Bacillati</taxon>
        <taxon>Actinomycetota</taxon>
        <taxon>Actinomycetes</taxon>
        <taxon>Micrococcales</taxon>
        <taxon>Micrococcaceae</taxon>
        <taxon>Nesterenkonia</taxon>
    </lineage>
</organism>
<keyword evidence="2" id="KW-1185">Reference proteome</keyword>
<protein>
    <submittedName>
        <fullName evidence="1">Uncharacterized protein</fullName>
    </submittedName>
</protein>
<evidence type="ECO:0000313" key="2">
    <source>
        <dbReference type="Proteomes" id="UP001501736"/>
    </source>
</evidence>
<dbReference type="EMBL" id="BAAAYG010000003">
    <property type="protein sequence ID" value="GAA3282180.1"/>
    <property type="molecule type" value="Genomic_DNA"/>
</dbReference>
<reference evidence="2" key="1">
    <citation type="journal article" date="2019" name="Int. J. Syst. Evol. Microbiol.">
        <title>The Global Catalogue of Microorganisms (GCM) 10K type strain sequencing project: providing services to taxonomists for standard genome sequencing and annotation.</title>
        <authorList>
            <consortium name="The Broad Institute Genomics Platform"/>
            <consortium name="The Broad Institute Genome Sequencing Center for Infectious Disease"/>
            <person name="Wu L."/>
            <person name="Ma J."/>
        </authorList>
    </citation>
    <scope>NUCLEOTIDE SEQUENCE [LARGE SCALE GENOMIC DNA]</scope>
    <source>
        <strain evidence="2">JCM 11483</strain>
    </source>
</reference>
<evidence type="ECO:0000313" key="1">
    <source>
        <dbReference type="EMBL" id="GAA3282180.1"/>
    </source>
</evidence>
<proteinExistence type="predicted"/>
<comment type="caution">
    <text evidence="1">The sequence shown here is derived from an EMBL/GenBank/DDBJ whole genome shotgun (WGS) entry which is preliminary data.</text>
</comment>
<gene>
    <name evidence="1" type="ORF">GCM10020260_08830</name>
</gene>